<evidence type="ECO:0000313" key="3">
    <source>
        <dbReference type="Proteomes" id="UP000814243"/>
    </source>
</evidence>
<dbReference type="Proteomes" id="UP000814243">
    <property type="component" value="Unassembled WGS sequence"/>
</dbReference>
<organism evidence="2 3">
    <name type="scientific">Spodoptera exigua</name>
    <name type="common">Beet armyworm</name>
    <name type="synonym">Noctua fulgens</name>
    <dbReference type="NCBI Taxonomy" id="7107"/>
    <lineage>
        <taxon>Eukaryota</taxon>
        <taxon>Metazoa</taxon>
        <taxon>Ecdysozoa</taxon>
        <taxon>Arthropoda</taxon>
        <taxon>Hexapoda</taxon>
        <taxon>Insecta</taxon>
        <taxon>Pterygota</taxon>
        <taxon>Neoptera</taxon>
        <taxon>Endopterygota</taxon>
        <taxon>Lepidoptera</taxon>
        <taxon>Glossata</taxon>
        <taxon>Ditrysia</taxon>
        <taxon>Noctuoidea</taxon>
        <taxon>Noctuidae</taxon>
        <taxon>Amphipyrinae</taxon>
        <taxon>Spodoptera</taxon>
    </lineage>
</organism>
<proteinExistence type="predicted"/>
<feature type="compositionally biased region" description="Basic and acidic residues" evidence="1">
    <location>
        <begin position="62"/>
        <end position="79"/>
    </location>
</feature>
<sequence>MASTQPVKRPPTPELVRETRLRLAKTKRTHFGSSMTIQPQPQPQTSGITHQALSAAAAAPSKPEEKRTSSKDTQRQTAN</sequence>
<protein>
    <submittedName>
        <fullName evidence="2">Uncharacterized protein</fullName>
    </submittedName>
</protein>
<dbReference type="EMBL" id="JACEFF010000201">
    <property type="protein sequence ID" value="KAH9642090.1"/>
    <property type="molecule type" value="Genomic_DNA"/>
</dbReference>
<comment type="caution">
    <text evidence="2">The sequence shown here is derived from an EMBL/GenBank/DDBJ whole genome shotgun (WGS) entry which is preliminary data.</text>
</comment>
<feature type="region of interest" description="Disordered" evidence="1">
    <location>
        <begin position="26"/>
        <end position="79"/>
    </location>
</feature>
<name>A0A922MTM7_SPOEX</name>
<evidence type="ECO:0000313" key="2">
    <source>
        <dbReference type="EMBL" id="KAH9642090.1"/>
    </source>
</evidence>
<dbReference type="AlphaFoldDB" id="A0A922MTM7"/>
<gene>
    <name evidence="2" type="ORF">HF086_007210</name>
</gene>
<evidence type="ECO:0000256" key="1">
    <source>
        <dbReference type="SAM" id="MobiDB-lite"/>
    </source>
</evidence>
<reference evidence="2" key="1">
    <citation type="journal article" date="2021" name="G3 (Bethesda)">
        <title>Genome and transcriptome analysis of the beet armyworm Spodoptera exigua reveals targets for pest control. .</title>
        <authorList>
            <person name="Simon S."/>
            <person name="Breeschoten T."/>
            <person name="Jansen H.J."/>
            <person name="Dirks R.P."/>
            <person name="Schranz M.E."/>
            <person name="Ros V.I.D."/>
        </authorList>
    </citation>
    <scope>NUCLEOTIDE SEQUENCE</scope>
    <source>
        <strain evidence="2">TB_SE_WUR_2020</strain>
    </source>
</reference>
<accession>A0A922MTM7</accession>
<feature type="compositionally biased region" description="Polar residues" evidence="1">
    <location>
        <begin position="31"/>
        <end position="52"/>
    </location>
</feature>